<accession>A0AA39PEZ6</accession>
<evidence type="ECO:0000256" key="6">
    <source>
        <dbReference type="ARBA" id="ARBA00023002"/>
    </source>
</evidence>
<dbReference type="PANTHER" id="PTHR32361">
    <property type="entry name" value="FERRIC/CUPRIC REDUCTASE TRANSMEMBRANE COMPONENT"/>
    <property type="match status" value="1"/>
</dbReference>
<keyword evidence="7" id="KW-0406">Ion transport</keyword>
<feature type="transmembrane region" description="Helical" evidence="10">
    <location>
        <begin position="217"/>
        <end position="236"/>
    </location>
</feature>
<evidence type="ECO:0000256" key="3">
    <source>
        <dbReference type="ARBA" id="ARBA00022448"/>
    </source>
</evidence>
<keyword evidence="8 10" id="KW-0472">Membrane</keyword>
<dbReference type="Pfam" id="PF01794">
    <property type="entry name" value="Ferric_reduct"/>
    <property type="match status" value="1"/>
</dbReference>
<keyword evidence="6" id="KW-0560">Oxidoreductase</keyword>
<feature type="transmembrane region" description="Helical" evidence="10">
    <location>
        <begin position="184"/>
        <end position="205"/>
    </location>
</feature>
<dbReference type="GO" id="GO:0006879">
    <property type="term" value="P:intracellular iron ion homeostasis"/>
    <property type="evidence" value="ECO:0007669"/>
    <property type="project" value="TreeGrafter"/>
</dbReference>
<dbReference type="InterPro" id="IPR013130">
    <property type="entry name" value="Fe3_Rdtase_TM_dom"/>
</dbReference>
<keyword evidence="3" id="KW-0813">Transport</keyword>
<keyword evidence="4 10" id="KW-0812">Transmembrane</keyword>
<dbReference type="GO" id="GO:0006826">
    <property type="term" value="P:iron ion transport"/>
    <property type="evidence" value="ECO:0007669"/>
    <property type="project" value="TreeGrafter"/>
</dbReference>
<proteinExistence type="inferred from homology"/>
<feature type="transmembrane region" description="Helical" evidence="10">
    <location>
        <begin position="142"/>
        <end position="163"/>
    </location>
</feature>
<dbReference type="SUPFAM" id="SSF63380">
    <property type="entry name" value="Riboflavin synthase domain-like"/>
    <property type="match status" value="1"/>
</dbReference>
<protein>
    <submittedName>
        <fullName evidence="12">Ferric reductase like transmembrane component-domain-containing protein</fullName>
    </submittedName>
</protein>
<dbReference type="PANTHER" id="PTHR32361:SF9">
    <property type="entry name" value="FERRIC REDUCTASE TRANSMEMBRANE COMPONENT 3-RELATED"/>
    <property type="match status" value="1"/>
</dbReference>
<dbReference type="EMBL" id="JAUEPR010000007">
    <property type="protein sequence ID" value="KAK0482571.1"/>
    <property type="molecule type" value="Genomic_DNA"/>
</dbReference>
<gene>
    <name evidence="12" type="ORF">IW261DRAFT_1562275</name>
</gene>
<dbReference type="SFLD" id="SFLDS00052">
    <property type="entry name" value="Ferric_Reductase_Domain"/>
    <property type="match status" value="1"/>
</dbReference>
<dbReference type="SUPFAM" id="SSF52343">
    <property type="entry name" value="Ferredoxin reductase-like, C-terminal NADP-linked domain"/>
    <property type="match status" value="1"/>
</dbReference>
<evidence type="ECO:0000313" key="13">
    <source>
        <dbReference type="Proteomes" id="UP001175227"/>
    </source>
</evidence>
<dbReference type="InterPro" id="IPR017927">
    <property type="entry name" value="FAD-bd_FR_type"/>
</dbReference>
<dbReference type="CDD" id="cd06186">
    <property type="entry name" value="NOX_Duox_like_FAD_NADP"/>
    <property type="match status" value="1"/>
</dbReference>
<feature type="domain" description="FAD-binding FR-type" evidence="11">
    <location>
        <begin position="288"/>
        <end position="435"/>
    </location>
</feature>
<evidence type="ECO:0000256" key="8">
    <source>
        <dbReference type="ARBA" id="ARBA00023136"/>
    </source>
</evidence>
<dbReference type="Pfam" id="PF08030">
    <property type="entry name" value="NAD_binding_6"/>
    <property type="match status" value="1"/>
</dbReference>
<keyword evidence="13" id="KW-1185">Reference proteome</keyword>
<organism evidence="12 13">
    <name type="scientific">Armillaria novae-zelandiae</name>
    <dbReference type="NCBI Taxonomy" id="153914"/>
    <lineage>
        <taxon>Eukaryota</taxon>
        <taxon>Fungi</taxon>
        <taxon>Dikarya</taxon>
        <taxon>Basidiomycota</taxon>
        <taxon>Agaricomycotina</taxon>
        <taxon>Agaricomycetes</taxon>
        <taxon>Agaricomycetidae</taxon>
        <taxon>Agaricales</taxon>
        <taxon>Marasmiineae</taxon>
        <taxon>Physalacriaceae</taxon>
        <taxon>Armillaria</taxon>
    </lineage>
</organism>
<dbReference type="InterPro" id="IPR039261">
    <property type="entry name" value="FNR_nucleotide-bd"/>
</dbReference>
<dbReference type="SFLD" id="SFLDG01168">
    <property type="entry name" value="Ferric_reductase_subgroup_(FRE"/>
    <property type="match status" value="1"/>
</dbReference>
<evidence type="ECO:0000259" key="11">
    <source>
        <dbReference type="PROSITE" id="PS51384"/>
    </source>
</evidence>
<evidence type="ECO:0000256" key="10">
    <source>
        <dbReference type="SAM" id="Phobius"/>
    </source>
</evidence>
<feature type="transmembrane region" description="Helical" evidence="10">
    <location>
        <begin position="36"/>
        <end position="56"/>
    </location>
</feature>
<name>A0AA39PEZ6_9AGAR</name>
<dbReference type="PROSITE" id="PS51384">
    <property type="entry name" value="FAD_FR"/>
    <property type="match status" value="1"/>
</dbReference>
<keyword evidence="9" id="KW-0325">Glycoprotein</keyword>
<dbReference type="InterPro" id="IPR017938">
    <property type="entry name" value="Riboflavin_synthase-like_b-brl"/>
</dbReference>
<dbReference type="GO" id="GO:0005886">
    <property type="term" value="C:plasma membrane"/>
    <property type="evidence" value="ECO:0007669"/>
    <property type="project" value="TreeGrafter"/>
</dbReference>
<evidence type="ECO:0000256" key="1">
    <source>
        <dbReference type="ARBA" id="ARBA00004141"/>
    </source>
</evidence>
<evidence type="ECO:0000313" key="12">
    <source>
        <dbReference type="EMBL" id="KAK0482571.1"/>
    </source>
</evidence>
<dbReference type="Gene3D" id="3.40.50.80">
    <property type="entry name" value="Nucleotide-binding domain of ferredoxin-NADP reductase (FNR) module"/>
    <property type="match status" value="1"/>
</dbReference>
<reference evidence="12" key="1">
    <citation type="submission" date="2023-06" db="EMBL/GenBank/DDBJ databases">
        <authorList>
            <consortium name="Lawrence Berkeley National Laboratory"/>
            <person name="Ahrendt S."/>
            <person name="Sahu N."/>
            <person name="Indic B."/>
            <person name="Wong-Bajracharya J."/>
            <person name="Merenyi Z."/>
            <person name="Ke H.-M."/>
            <person name="Monk M."/>
            <person name="Kocsube S."/>
            <person name="Drula E."/>
            <person name="Lipzen A."/>
            <person name="Balint B."/>
            <person name="Henrissat B."/>
            <person name="Andreopoulos B."/>
            <person name="Martin F.M."/>
            <person name="Harder C.B."/>
            <person name="Rigling D."/>
            <person name="Ford K.L."/>
            <person name="Foster G.D."/>
            <person name="Pangilinan J."/>
            <person name="Papanicolaou A."/>
            <person name="Barry K."/>
            <person name="LaButti K."/>
            <person name="Viragh M."/>
            <person name="Koriabine M."/>
            <person name="Yan M."/>
            <person name="Riley R."/>
            <person name="Champramary S."/>
            <person name="Plett K.L."/>
            <person name="Tsai I.J."/>
            <person name="Slot J."/>
            <person name="Sipos G."/>
            <person name="Plett J."/>
            <person name="Nagy L.G."/>
            <person name="Grigoriev I.V."/>
        </authorList>
    </citation>
    <scope>NUCLEOTIDE SEQUENCE</scope>
    <source>
        <strain evidence="12">ICMP 16352</strain>
    </source>
</reference>
<dbReference type="GO" id="GO:0000293">
    <property type="term" value="F:ferric-chelate reductase activity"/>
    <property type="evidence" value="ECO:0007669"/>
    <property type="project" value="UniProtKB-ARBA"/>
</dbReference>
<feature type="transmembrane region" description="Helical" evidence="10">
    <location>
        <begin position="100"/>
        <end position="122"/>
    </location>
</feature>
<evidence type="ECO:0000256" key="4">
    <source>
        <dbReference type="ARBA" id="ARBA00022692"/>
    </source>
</evidence>
<evidence type="ECO:0000256" key="9">
    <source>
        <dbReference type="ARBA" id="ARBA00023180"/>
    </source>
</evidence>
<comment type="subcellular location">
    <subcellularLocation>
        <location evidence="1">Membrane</location>
        <topology evidence="1">Multi-pass membrane protein</topology>
    </subcellularLocation>
</comment>
<dbReference type="InterPro" id="IPR051410">
    <property type="entry name" value="Ferric/Cupric_Reductase"/>
</dbReference>
<dbReference type="Proteomes" id="UP001175227">
    <property type="component" value="Unassembled WGS sequence"/>
</dbReference>
<dbReference type="AlphaFoldDB" id="A0AA39PEZ6"/>
<evidence type="ECO:0000256" key="5">
    <source>
        <dbReference type="ARBA" id="ARBA00022989"/>
    </source>
</evidence>
<evidence type="ECO:0000256" key="2">
    <source>
        <dbReference type="ARBA" id="ARBA00006278"/>
    </source>
</evidence>
<feature type="transmembrane region" description="Helical" evidence="10">
    <location>
        <begin position="248"/>
        <end position="270"/>
    </location>
</feature>
<comment type="caution">
    <text evidence="12">The sequence shown here is derived from an EMBL/GenBank/DDBJ whole genome shotgun (WGS) entry which is preliminary data.</text>
</comment>
<dbReference type="Gene3D" id="2.40.30.10">
    <property type="entry name" value="Translation factors"/>
    <property type="match status" value="1"/>
</dbReference>
<comment type="similarity">
    <text evidence="2">Belongs to the ferric reductase (FRE) family.</text>
</comment>
<dbReference type="GO" id="GO:0015677">
    <property type="term" value="P:copper ion import"/>
    <property type="evidence" value="ECO:0007669"/>
    <property type="project" value="TreeGrafter"/>
</dbReference>
<evidence type="ECO:0000256" key="7">
    <source>
        <dbReference type="ARBA" id="ARBA00023065"/>
    </source>
</evidence>
<dbReference type="InterPro" id="IPR013121">
    <property type="entry name" value="Fe_red_NAD-bd_6"/>
</dbReference>
<keyword evidence="5 10" id="KW-1133">Transmembrane helix</keyword>
<sequence>MSASDAEILRPGVAAAHKDGVQEIILQLRFQRHLNLLIGLLIHAIFFLVVFLRGIIIRTRLRQYISSSRLISRLRPSRYPRHHIQAYNVFKKFGITIPTFSQLVAISSFTLLLTFLSVFGYGFRHPSNPKYVPPTAWYIRYIATRLGVMCFVLMPLLLLTAGRMNFLVWMTQWSYDSWNIFHRWIGRLALVFAIAHTVLYLIYAHLVGRLWVNFSKLYWNCGFVALALYLILSSFPSARFIRRMSYEVFLAGHVLSTVACLVVLFYHTLWRFANEWLYITILYWVIDRLCRAFKVTSLLPLCGTLTDYGTIMRLDVYIPKDVRIRPGQFAHLRFPEVRSMESHPFSIAASDHHHDSVKGIYKQGNRTHDTEWSPLIPSEERNEECSTHKAVSFIIRPYDGMTRSLYELFAAKQSVDRSIPIKVYVEGPYGHEHDLREYTSVLLLAGGVGISFTLPYLLNWSTIVSSQDHKPKLRAVWIVRSLMEVDSVLDLLDGLDDGVRESVEIWYTGQEGDLNVHAEASAAPSLWVPWIPRVRFERPRMEELISQALNVDEIDVASPSLGLLACGPGGMLDHCRFVVERMKSSTTVRMHYIEEASTV</sequence>